<keyword evidence="3 7" id="KW-0227">DNA damage</keyword>
<comment type="function">
    <text evidence="7">Involved in DNA repair and RecF pathway recombination.</text>
</comment>
<dbReference type="Pfam" id="PF11967">
    <property type="entry name" value="RecO_N"/>
    <property type="match status" value="1"/>
</dbReference>
<dbReference type="SUPFAM" id="SSF57863">
    <property type="entry name" value="ArfGap/RecO-like zinc finger"/>
    <property type="match status" value="1"/>
</dbReference>
<comment type="similarity">
    <text evidence="1 7">Belongs to the RecO family.</text>
</comment>
<dbReference type="InterPro" id="IPR042242">
    <property type="entry name" value="RecO_C"/>
</dbReference>
<dbReference type="GO" id="GO:0006310">
    <property type="term" value="P:DNA recombination"/>
    <property type="evidence" value="ECO:0007669"/>
    <property type="project" value="UniProtKB-UniRule"/>
</dbReference>
<evidence type="ECO:0000313" key="9">
    <source>
        <dbReference type="EMBL" id="RZF60264.1"/>
    </source>
</evidence>
<dbReference type="InterPro" id="IPR037278">
    <property type="entry name" value="ARFGAP/RecO"/>
</dbReference>
<keyword evidence="4 7" id="KW-0233">DNA recombination</keyword>
<reference evidence="9 10" key="1">
    <citation type="submission" date="2019-02" db="EMBL/GenBank/DDBJ databases">
        <authorList>
            <person name="Li Y."/>
        </authorList>
    </citation>
    <scope>NUCLEOTIDE SEQUENCE [LARGE SCALE GENOMIC DNA]</scope>
    <source>
        <strain evidence="9 10">30C10-4-7</strain>
    </source>
</reference>
<evidence type="ECO:0000256" key="6">
    <source>
        <dbReference type="ARBA" id="ARBA00033409"/>
    </source>
</evidence>
<dbReference type="Gene3D" id="2.40.50.140">
    <property type="entry name" value="Nucleic acid-binding proteins"/>
    <property type="match status" value="1"/>
</dbReference>
<evidence type="ECO:0000313" key="10">
    <source>
        <dbReference type="Proteomes" id="UP000292855"/>
    </source>
</evidence>
<dbReference type="InterPro" id="IPR012340">
    <property type="entry name" value="NA-bd_OB-fold"/>
</dbReference>
<dbReference type="EMBL" id="SGIT01000002">
    <property type="protein sequence ID" value="RZF60264.1"/>
    <property type="molecule type" value="Genomic_DNA"/>
</dbReference>
<evidence type="ECO:0000256" key="5">
    <source>
        <dbReference type="ARBA" id="ARBA00023204"/>
    </source>
</evidence>
<proteinExistence type="inferred from homology"/>
<dbReference type="InterPro" id="IPR022572">
    <property type="entry name" value="DNA_rep/recomb_RecO_N"/>
</dbReference>
<dbReference type="Proteomes" id="UP000292855">
    <property type="component" value="Unassembled WGS sequence"/>
</dbReference>
<dbReference type="Gene3D" id="1.20.1440.120">
    <property type="entry name" value="Recombination protein O, C-terminal domain"/>
    <property type="match status" value="1"/>
</dbReference>
<feature type="domain" description="DNA replication/recombination mediator RecO N-terminal" evidence="8">
    <location>
        <begin position="1"/>
        <end position="76"/>
    </location>
</feature>
<dbReference type="OrthoDB" id="9789152at2"/>
<dbReference type="AlphaFoldDB" id="A0A4Q6XS28"/>
<gene>
    <name evidence="7 9" type="primary">recO</name>
    <name evidence="9" type="ORF">EWE74_14250</name>
</gene>
<dbReference type="NCBIfam" id="TIGR00613">
    <property type="entry name" value="reco"/>
    <property type="match status" value="1"/>
</dbReference>
<protein>
    <recommendedName>
        <fullName evidence="2 7">DNA repair protein RecO</fullName>
    </recommendedName>
    <alternativeName>
        <fullName evidence="6 7">Recombination protein O</fullName>
    </alternativeName>
</protein>
<evidence type="ECO:0000256" key="2">
    <source>
        <dbReference type="ARBA" id="ARBA00021310"/>
    </source>
</evidence>
<dbReference type="HAMAP" id="MF_00201">
    <property type="entry name" value="RecO"/>
    <property type="match status" value="1"/>
</dbReference>
<comment type="caution">
    <text evidence="9">The sequence shown here is derived from an EMBL/GenBank/DDBJ whole genome shotgun (WGS) entry which is preliminary data.</text>
</comment>
<dbReference type="PANTHER" id="PTHR33991">
    <property type="entry name" value="DNA REPAIR PROTEIN RECO"/>
    <property type="match status" value="1"/>
</dbReference>
<name>A0A4Q6XS28_9SPHI</name>
<organism evidence="9 10">
    <name type="scientific">Sphingobacterium corticibacterium</name>
    <dbReference type="NCBI Taxonomy" id="2484746"/>
    <lineage>
        <taxon>Bacteria</taxon>
        <taxon>Pseudomonadati</taxon>
        <taxon>Bacteroidota</taxon>
        <taxon>Sphingobacteriia</taxon>
        <taxon>Sphingobacteriales</taxon>
        <taxon>Sphingobacteriaceae</taxon>
        <taxon>Sphingobacterium</taxon>
    </lineage>
</organism>
<evidence type="ECO:0000256" key="4">
    <source>
        <dbReference type="ARBA" id="ARBA00023172"/>
    </source>
</evidence>
<evidence type="ECO:0000256" key="7">
    <source>
        <dbReference type="HAMAP-Rule" id="MF_00201"/>
    </source>
</evidence>
<dbReference type="InterPro" id="IPR003717">
    <property type="entry name" value="RecO"/>
</dbReference>
<dbReference type="RefSeq" id="WP_130142181.1">
    <property type="nucleotide sequence ID" value="NZ_SGIT01000002.1"/>
</dbReference>
<evidence type="ECO:0000256" key="1">
    <source>
        <dbReference type="ARBA" id="ARBA00007452"/>
    </source>
</evidence>
<keyword evidence="10" id="KW-1185">Reference proteome</keyword>
<dbReference type="SUPFAM" id="SSF50249">
    <property type="entry name" value="Nucleic acid-binding proteins"/>
    <property type="match status" value="1"/>
</dbReference>
<dbReference type="PANTHER" id="PTHR33991:SF1">
    <property type="entry name" value="DNA REPAIR PROTEIN RECO"/>
    <property type="match status" value="1"/>
</dbReference>
<accession>A0A4Q6XS28</accession>
<evidence type="ECO:0000256" key="3">
    <source>
        <dbReference type="ARBA" id="ARBA00022763"/>
    </source>
</evidence>
<keyword evidence="5 7" id="KW-0234">DNA repair</keyword>
<sequence>MLYKTPGIALKTTNYADNSIVVHIFTETFGMQSYLINGARKLKARLPANLFQPLHLLDLVVYYKESNGLQRIKEAHPRPLLKEIPLEITKGSIALFLNEILYKVLRHQSPDPFLFNFIQQSIIWLDETKKSLANFHLIFLLKLSRFLGFLPLHHHKQQYPYFNLIEGIFSNNLPAHRHVLQEPHTSIFLRLLKTDFEESHHIKMNKSDRKYLVEKVLEFYRLHTENFGQVNSLYILEEIFN</sequence>
<dbReference type="GO" id="GO:0006302">
    <property type="term" value="P:double-strand break repair"/>
    <property type="evidence" value="ECO:0007669"/>
    <property type="project" value="TreeGrafter"/>
</dbReference>
<dbReference type="Pfam" id="PF02565">
    <property type="entry name" value="RecO_C"/>
    <property type="match status" value="1"/>
</dbReference>
<dbReference type="GO" id="GO:0043590">
    <property type="term" value="C:bacterial nucleoid"/>
    <property type="evidence" value="ECO:0007669"/>
    <property type="project" value="TreeGrafter"/>
</dbReference>
<evidence type="ECO:0000259" key="8">
    <source>
        <dbReference type="Pfam" id="PF11967"/>
    </source>
</evidence>